<dbReference type="SUPFAM" id="SSF51735">
    <property type="entry name" value="NAD(P)-binding Rossmann-fold domains"/>
    <property type="match status" value="1"/>
</dbReference>
<dbReference type="InterPro" id="IPR051609">
    <property type="entry name" value="NmrA/Isoflavone_reductase-like"/>
</dbReference>
<gene>
    <name evidence="3" type="ORF">BO71DRAFT_395238</name>
</gene>
<proteinExistence type="predicted"/>
<keyword evidence="4" id="KW-1185">Reference proteome</keyword>
<dbReference type="PANTHER" id="PTHR47706:SF9">
    <property type="entry name" value="NMRA-LIKE DOMAIN-CONTAINING PROTEIN-RELATED"/>
    <property type="match status" value="1"/>
</dbReference>
<evidence type="ECO:0000313" key="3">
    <source>
        <dbReference type="EMBL" id="PYH98446.1"/>
    </source>
</evidence>
<keyword evidence="1" id="KW-0521">NADP</keyword>
<evidence type="ECO:0008006" key="5">
    <source>
        <dbReference type="Google" id="ProtNLM"/>
    </source>
</evidence>
<evidence type="ECO:0000256" key="2">
    <source>
        <dbReference type="ARBA" id="ARBA00023002"/>
    </source>
</evidence>
<organism evidence="3 4">
    <name type="scientific">Aspergillus ellipticus CBS 707.79</name>
    <dbReference type="NCBI Taxonomy" id="1448320"/>
    <lineage>
        <taxon>Eukaryota</taxon>
        <taxon>Fungi</taxon>
        <taxon>Dikarya</taxon>
        <taxon>Ascomycota</taxon>
        <taxon>Pezizomycotina</taxon>
        <taxon>Eurotiomycetes</taxon>
        <taxon>Eurotiomycetidae</taxon>
        <taxon>Eurotiales</taxon>
        <taxon>Aspergillaceae</taxon>
        <taxon>Aspergillus</taxon>
        <taxon>Aspergillus subgen. Circumdati</taxon>
    </lineage>
</organism>
<protein>
    <recommendedName>
        <fullName evidence="5">NmrA-like domain-containing protein</fullName>
    </recommendedName>
</protein>
<dbReference type="GO" id="GO:0016491">
    <property type="term" value="F:oxidoreductase activity"/>
    <property type="evidence" value="ECO:0007669"/>
    <property type="project" value="UniProtKB-KW"/>
</dbReference>
<dbReference type="STRING" id="1448320.A0A319DLJ7"/>
<name>A0A319DLJ7_9EURO</name>
<dbReference type="Gene3D" id="3.90.25.10">
    <property type="entry name" value="UDP-galactose 4-epimerase, domain 1"/>
    <property type="match status" value="1"/>
</dbReference>
<dbReference type="OrthoDB" id="9974981at2759"/>
<dbReference type="VEuPathDB" id="FungiDB:BO71DRAFT_395238"/>
<accession>A0A319DLJ7</accession>
<dbReference type="PANTHER" id="PTHR47706">
    <property type="entry name" value="NMRA-LIKE FAMILY PROTEIN"/>
    <property type="match status" value="1"/>
</dbReference>
<keyword evidence="2" id="KW-0560">Oxidoreductase</keyword>
<sequence length="217" mass="23706">MIEAAEAAGVKRFIVSDFGWGPSIQGLPELAAVHAQRVASWEAARVRADANPQFTWTGISTGNPIDWALKKFATMGFDVVQRTTIIYDSGMEKFSGTTLEGIGQSVVGVLQDPDATANRFVKVRSINTCQNELLEAFQRVTRQEWPVQRSTTKALLERGRSKLQAGSGGWVLDMVVAQLFDEGQGRCMVAASREESDADLLGVREESAEEIVTKALK</sequence>
<dbReference type="Proteomes" id="UP000247810">
    <property type="component" value="Unassembled WGS sequence"/>
</dbReference>
<evidence type="ECO:0000313" key="4">
    <source>
        <dbReference type="Proteomes" id="UP000247810"/>
    </source>
</evidence>
<dbReference type="InterPro" id="IPR036291">
    <property type="entry name" value="NAD(P)-bd_dom_sf"/>
</dbReference>
<dbReference type="AlphaFoldDB" id="A0A319DLJ7"/>
<dbReference type="EMBL" id="KZ825811">
    <property type="protein sequence ID" value="PYH98446.1"/>
    <property type="molecule type" value="Genomic_DNA"/>
</dbReference>
<reference evidence="3 4" key="1">
    <citation type="submission" date="2018-02" db="EMBL/GenBank/DDBJ databases">
        <title>The genomes of Aspergillus section Nigri reveals drivers in fungal speciation.</title>
        <authorList>
            <consortium name="DOE Joint Genome Institute"/>
            <person name="Vesth T.C."/>
            <person name="Nybo J."/>
            <person name="Theobald S."/>
            <person name="Brandl J."/>
            <person name="Frisvad J.C."/>
            <person name="Nielsen K.F."/>
            <person name="Lyhne E.K."/>
            <person name="Kogle M.E."/>
            <person name="Kuo A."/>
            <person name="Riley R."/>
            <person name="Clum A."/>
            <person name="Nolan M."/>
            <person name="Lipzen A."/>
            <person name="Salamov A."/>
            <person name="Henrissat B."/>
            <person name="Wiebenga A."/>
            <person name="De vries R.P."/>
            <person name="Grigoriev I.V."/>
            <person name="Mortensen U.H."/>
            <person name="Andersen M.R."/>
            <person name="Baker S.E."/>
        </authorList>
    </citation>
    <scope>NUCLEOTIDE SEQUENCE [LARGE SCALE GENOMIC DNA]</scope>
    <source>
        <strain evidence="3 4">CBS 707.79</strain>
    </source>
</reference>
<evidence type="ECO:0000256" key="1">
    <source>
        <dbReference type="ARBA" id="ARBA00022857"/>
    </source>
</evidence>
<dbReference type="Gene3D" id="3.40.50.720">
    <property type="entry name" value="NAD(P)-binding Rossmann-like Domain"/>
    <property type="match status" value="1"/>
</dbReference>